<dbReference type="Proteomes" id="UP001143747">
    <property type="component" value="Unassembled WGS sequence"/>
</dbReference>
<evidence type="ECO:0000256" key="2">
    <source>
        <dbReference type="ARBA" id="ARBA00022475"/>
    </source>
</evidence>
<proteinExistence type="predicted"/>
<sequence>MIFSSNYLFIFLAIMFQAMAGILGKYAAMSISVASSFPFSLITNVFYLFSLVCMFFQAIVWQQALKHYPLSLAYPFMSLVNFVVLIASAVLFGEGITVGNIAGLLLISLGIAVLSREFRTDQSSGNDSDRESDVQ</sequence>
<dbReference type="PANTHER" id="PTHR30561">
    <property type="entry name" value="SMR FAMILY PROTON-DEPENDENT DRUG EFFLUX TRANSPORTER SUGE"/>
    <property type="match status" value="1"/>
</dbReference>
<evidence type="ECO:0000256" key="4">
    <source>
        <dbReference type="ARBA" id="ARBA00022989"/>
    </source>
</evidence>
<feature type="transmembrane region" description="Helical" evidence="6">
    <location>
        <begin position="98"/>
        <end position="115"/>
    </location>
</feature>
<protein>
    <recommendedName>
        <fullName evidence="9">EamA domain-containing protein</fullName>
    </recommendedName>
</protein>
<keyword evidence="3 6" id="KW-0812">Transmembrane</keyword>
<dbReference type="SUPFAM" id="SSF103481">
    <property type="entry name" value="Multidrug resistance efflux transporter EmrE"/>
    <property type="match status" value="1"/>
</dbReference>
<organism evidence="7 8">
    <name type="scientific">Methanogenium marinum</name>
    <dbReference type="NCBI Taxonomy" id="348610"/>
    <lineage>
        <taxon>Archaea</taxon>
        <taxon>Methanobacteriati</taxon>
        <taxon>Methanobacteriota</taxon>
        <taxon>Stenosarchaea group</taxon>
        <taxon>Methanomicrobia</taxon>
        <taxon>Methanomicrobiales</taxon>
        <taxon>Methanomicrobiaceae</taxon>
        <taxon>Methanogenium</taxon>
    </lineage>
</organism>
<feature type="transmembrane region" description="Helical" evidence="6">
    <location>
        <begin position="7"/>
        <end position="27"/>
    </location>
</feature>
<evidence type="ECO:0000256" key="1">
    <source>
        <dbReference type="ARBA" id="ARBA00004651"/>
    </source>
</evidence>
<keyword evidence="5 6" id="KW-0472">Membrane</keyword>
<evidence type="ECO:0000256" key="5">
    <source>
        <dbReference type="ARBA" id="ARBA00023136"/>
    </source>
</evidence>
<gene>
    <name evidence="7" type="ORF">L0665_01645</name>
</gene>
<keyword evidence="4 6" id="KW-1133">Transmembrane helix</keyword>
<keyword evidence="2" id="KW-1003">Cell membrane</keyword>
<evidence type="ECO:0000313" key="8">
    <source>
        <dbReference type="Proteomes" id="UP001143747"/>
    </source>
</evidence>
<evidence type="ECO:0008006" key="9">
    <source>
        <dbReference type="Google" id="ProtNLM"/>
    </source>
</evidence>
<dbReference type="EMBL" id="JAKELO010000002">
    <property type="protein sequence ID" value="MDE4907324.1"/>
    <property type="molecule type" value="Genomic_DNA"/>
</dbReference>
<dbReference type="RefSeq" id="WP_274923982.1">
    <property type="nucleotide sequence ID" value="NZ_JAKELO010000002.1"/>
</dbReference>
<dbReference type="GO" id="GO:0022857">
    <property type="term" value="F:transmembrane transporter activity"/>
    <property type="evidence" value="ECO:0007669"/>
    <property type="project" value="InterPro"/>
</dbReference>
<dbReference type="Gene3D" id="1.10.3730.20">
    <property type="match status" value="1"/>
</dbReference>
<reference evidence="7" key="1">
    <citation type="submission" date="2022-01" db="EMBL/GenBank/DDBJ databases">
        <title>Draft genome of Methanogenium marinum DSM 15558.</title>
        <authorList>
            <person name="Chen S.-C."/>
            <person name="You Y.-T."/>
        </authorList>
    </citation>
    <scope>NUCLEOTIDE SEQUENCE</scope>
    <source>
        <strain evidence="7">DSM 15558</strain>
    </source>
</reference>
<evidence type="ECO:0000256" key="3">
    <source>
        <dbReference type="ARBA" id="ARBA00022692"/>
    </source>
</evidence>
<name>A0A9Q4KRN0_9EURY</name>
<dbReference type="PANTHER" id="PTHR30561:SF9">
    <property type="entry name" value="4-AMINO-4-DEOXY-L-ARABINOSE-PHOSPHOUNDECAPRENOL FLIPPASE SUBUNIT ARNF-RELATED"/>
    <property type="match status" value="1"/>
</dbReference>
<comment type="caution">
    <text evidence="7">The sequence shown here is derived from an EMBL/GenBank/DDBJ whole genome shotgun (WGS) entry which is preliminary data.</text>
</comment>
<feature type="transmembrane region" description="Helical" evidence="6">
    <location>
        <begin position="39"/>
        <end position="60"/>
    </location>
</feature>
<dbReference type="InterPro" id="IPR037185">
    <property type="entry name" value="EmrE-like"/>
</dbReference>
<comment type="subcellular location">
    <subcellularLocation>
        <location evidence="1">Cell membrane</location>
        <topology evidence="1">Multi-pass membrane protein</topology>
    </subcellularLocation>
</comment>
<evidence type="ECO:0000256" key="6">
    <source>
        <dbReference type="SAM" id="Phobius"/>
    </source>
</evidence>
<keyword evidence="8" id="KW-1185">Reference proteome</keyword>
<feature type="transmembrane region" description="Helical" evidence="6">
    <location>
        <begin position="72"/>
        <end position="92"/>
    </location>
</feature>
<accession>A0A9Q4KRN0</accession>
<evidence type="ECO:0000313" key="7">
    <source>
        <dbReference type="EMBL" id="MDE4907324.1"/>
    </source>
</evidence>
<dbReference type="GO" id="GO:0005886">
    <property type="term" value="C:plasma membrane"/>
    <property type="evidence" value="ECO:0007669"/>
    <property type="project" value="UniProtKB-SubCell"/>
</dbReference>
<dbReference type="InterPro" id="IPR000390">
    <property type="entry name" value="Small_drug/metabolite_transptr"/>
</dbReference>
<dbReference type="AlphaFoldDB" id="A0A9Q4KRN0"/>